<keyword evidence="9" id="KW-0963">Cytoplasm</keyword>
<feature type="binding site" evidence="9">
    <location>
        <begin position="39"/>
        <end position="43"/>
    </location>
    <ligand>
        <name>substrate</name>
    </ligand>
</feature>
<dbReference type="InterPro" id="IPR029056">
    <property type="entry name" value="Ribokinase-like"/>
</dbReference>
<comment type="activity regulation">
    <text evidence="9">Activated by a monovalent cation that binds near, but not in, the active site. The most likely occupant of the site in vivo is potassium. Ion binding induces a conformational change that may alter substrate affinity.</text>
</comment>
<dbReference type="EC" id="2.7.1.15" evidence="9"/>
<dbReference type="PRINTS" id="PR00990">
    <property type="entry name" value="RIBOKINASE"/>
</dbReference>
<keyword evidence="2 9" id="KW-0479">Metal-binding</keyword>
<dbReference type="InterPro" id="IPR002139">
    <property type="entry name" value="Ribo/fructo_kinase"/>
</dbReference>
<dbReference type="AlphaFoldDB" id="A0A1T5ILC1"/>
<feature type="binding site" evidence="9">
    <location>
        <position position="276"/>
    </location>
    <ligand>
        <name>K(+)</name>
        <dbReference type="ChEBI" id="CHEBI:29103"/>
    </ligand>
</feature>
<comment type="cofactor">
    <cofactor evidence="9">
        <name>Mg(2+)</name>
        <dbReference type="ChEBI" id="CHEBI:18420"/>
    </cofactor>
    <text evidence="9">Requires a divalent cation, most likely magnesium in vivo, as an electrophilic catalyst to aid phosphoryl group transfer. It is the chelate of the metal and the nucleotide that is the actual substrate.</text>
</comment>
<protein>
    <recommendedName>
        <fullName evidence="9">Ribokinase</fullName>
        <shortName evidence="9">RK</shortName>
        <ecNumber evidence="9">2.7.1.15</ecNumber>
    </recommendedName>
</protein>
<comment type="pathway">
    <text evidence="9">Carbohydrate metabolism; D-ribose degradation; D-ribose 5-phosphate from beta-D-ribopyranose: step 2/2.</text>
</comment>
<dbReference type="InterPro" id="IPR011611">
    <property type="entry name" value="PfkB_dom"/>
</dbReference>
<comment type="similarity">
    <text evidence="9">Belongs to the carbohydrate kinase PfkB family. Ribokinase subfamily.</text>
</comment>
<feature type="domain" description="Carbohydrate kinase PfkB" evidence="10">
    <location>
        <begin position="2"/>
        <end position="280"/>
    </location>
</feature>
<comment type="function">
    <text evidence="9">Catalyzes the phosphorylation of ribose at O-5 in a reaction requiring ATP and magnesium. The resulting D-ribose-5-phosphate can then be used either for sythesis of nucleotides, histidine, and tryptophan, or as a component of the pentose phosphate pathway.</text>
</comment>
<gene>
    <name evidence="9" type="primary">rbsK</name>
    <name evidence="11" type="ORF">SAMN06309945_0589</name>
</gene>
<feature type="binding site" evidence="9">
    <location>
        <position position="243"/>
    </location>
    <ligand>
        <name>substrate</name>
    </ligand>
</feature>
<dbReference type="InterPro" id="IPR011877">
    <property type="entry name" value="Ribokinase"/>
</dbReference>
<keyword evidence="7 9" id="KW-0630">Potassium</keyword>
<evidence type="ECO:0000256" key="1">
    <source>
        <dbReference type="ARBA" id="ARBA00022679"/>
    </source>
</evidence>
<comment type="catalytic activity">
    <reaction evidence="9">
        <text>D-ribose + ATP = D-ribose 5-phosphate + ADP + H(+)</text>
        <dbReference type="Rhea" id="RHEA:13697"/>
        <dbReference type="ChEBI" id="CHEBI:15378"/>
        <dbReference type="ChEBI" id="CHEBI:30616"/>
        <dbReference type="ChEBI" id="CHEBI:47013"/>
        <dbReference type="ChEBI" id="CHEBI:78346"/>
        <dbReference type="ChEBI" id="CHEBI:456216"/>
        <dbReference type="EC" id="2.7.1.15"/>
    </reaction>
</comment>
<feature type="binding site" evidence="9">
    <location>
        <position position="239"/>
    </location>
    <ligand>
        <name>K(+)</name>
        <dbReference type="ChEBI" id="CHEBI:29103"/>
    </ligand>
</feature>
<feature type="binding site" evidence="9">
    <location>
        <position position="237"/>
    </location>
    <ligand>
        <name>K(+)</name>
        <dbReference type="ChEBI" id="CHEBI:29103"/>
    </ligand>
</feature>
<dbReference type="RefSeq" id="WP_079726795.1">
    <property type="nucleotide sequence ID" value="NZ_FUZP01000001.1"/>
</dbReference>
<reference evidence="11 12" key="1">
    <citation type="submission" date="2017-02" db="EMBL/GenBank/DDBJ databases">
        <authorList>
            <person name="Peterson S.W."/>
        </authorList>
    </citation>
    <scope>NUCLEOTIDE SEQUENCE [LARGE SCALE GENOMIC DNA]</scope>
    <source>
        <strain evidence="11 12">VKM Ac-2059</strain>
    </source>
</reference>
<dbReference type="GO" id="GO:0019303">
    <property type="term" value="P:D-ribose catabolic process"/>
    <property type="evidence" value="ECO:0007669"/>
    <property type="project" value="UniProtKB-UniRule"/>
</dbReference>
<feature type="binding site" evidence="9">
    <location>
        <position position="150"/>
    </location>
    <ligand>
        <name>substrate</name>
    </ligand>
</feature>
<evidence type="ECO:0000313" key="11">
    <source>
        <dbReference type="EMBL" id="SKC39919.1"/>
    </source>
</evidence>
<dbReference type="Proteomes" id="UP000190857">
    <property type="component" value="Unassembled WGS sequence"/>
</dbReference>
<dbReference type="Gene3D" id="3.40.1190.20">
    <property type="match status" value="1"/>
</dbReference>
<keyword evidence="5 9" id="KW-0067">ATP-binding</keyword>
<dbReference type="GO" id="GO:0005524">
    <property type="term" value="F:ATP binding"/>
    <property type="evidence" value="ECO:0007669"/>
    <property type="project" value="UniProtKB-UniRule"/>
</dbReference>
<keyword evidence="8 9" id="KW-0119">Carbohydrate metabolism</keyword>
<name>A0A1T5ILC1_9MICO</name>
<feature type="binding site" evidence="9">
    <location>
        <position position="278"/>
    </location>
    <ligand>
        <name>K(+)</name>
        <dbReference type="ChEBI" id="CHEBI:29103"/>
    </ligand>
</feature>
<dbReference type="Pfam" id="PF00294">
    <property type="entry name" value="PfkB"/>
    <property type="match status" value="1"/>
</dbReference>
<evidence type="ECO:0000256" key="7">
    <source>
        <dbReference type="ARBA" id="ARBA00022958"/>
    </source>
</evidence>
<evidence type="ECO:0000313" key="12">
    <source>
        <dbReference type="Proteomes" id="UP000190857"/>
    </source>
</evidence>
<dbReference type="HAMAP" id="MF_01987">
    <property type="entry name" value="Ribokinase"/>
    <property type="match status" value="1"/>
</dbReference>
<feature type="active site" description="Proton acceptor" evidence="9">
    <location>
        <position position="243"/>
    </location>
</feature>
<feature type="binding site" evidence="9">
    <location>
        <begin position="242"/>
        <end position="243"/>
    </location>
    <ligand>
        <name>ATP</name>
        <dbReference type="ChEBI" id="CHEBI:30616"/>
    </ligand>
</feature>
<keyword evidence="12" id="KW-1185">Reference proteome</keyword>
<evidence type="ECO:0000256" key="6">
    <source>
        <dbReference type="ARBA" id="ARBA00022842"/>
    </source>
</evidence>
<dbReference type="GO" id="GO:0004747">
    <property type="term" value="F:ribokinase activity"/>
    <property type="evidence" value="ECO:0007669"/>
    <property type="project" value="UniProtKB-UniRule"/>
</dbReference>
<proteinExistence type="inferred from homology"/>
<dbReference type="UniPathway" id="UPA00916">
    <property type="reaction ID" value="UER00889"/>
</dbReference>
<dbReference type="GO" id="GO:0005829">
    <property type="term" value="C:cytosol"/>
    <property type="evidence" value="ECO:0007669"/>
    <property type="project" value="TreeGrafter"/>
</dbReference>
<feature type="binding site" evidence="9">
    <location>
        <begin position="214"/>
        <end position="219"/>
    </location>
    <ligand>
        <name>ATP</name>
        <dbReference type="ChEBI" id="CHEBI:30616"/>
    </ligand>
</feature>
<accession>A0A1T5ILC1</accession>
<keyword evidence="1 9" id="KW-0808">Transferase</keyword>
<keyword evidence="3 9" id="KW-0547">Nucleotide-binding</keyword>
<dbReference type="PANTHER" id="PTHR10584:SF166">
    <property type="entry name" value="RIBOKINASE"/>
    <property type="match status" value="1"/>
</dbReference>
<evidence type="ECO:0000256" key="3">
    <source>
        <dbReference type="ARBA" id="ARBA00022741"/>
    </source>
</evidence>
<evidence type="ECO:0000256" key="8">
    <source>
        <dbReference type="ARBA" id="ARBA00023277"/>
    </source>
</evidence>
<evidence type="ECO:0000256" key="5">
    <source>
        <dbReference type="ARBA" id="ARBA00022840"/>
    </source>
</evidence>
<dbReference type="SUPFAM" id="SSF53613">
    <property type="entry name" value="Ribokinase-like"/>
    <property type="match status" value="1"/>
</dbReference>
<dbReference type="PANTHER" id="PTHR10584">
    <property type="entry name" value="SUGAR KINASE"/>
    <property type="match status" value="1"/>
</dbReference>
<evidence type="ECO:0000256" key="9">
    <source>
        <dbReference type="HAMAP-Rule" id="MF_01987"/>
    </source>
</evidence>
<evidence type="ECO:0000259" key="10">
    <source>
        <dbReference type="Pfam" id="PF00294"/>
    </source>
</evidence>
<sequence>MGRLVVVGSLNVDSVIAVQRHPAPGETVLGGDAQTFWGGKGANQAVAAARAARASRSSAPGSAAGVVFVGRVGADAPGRAYRERLAELGVDVAPLAETPGVPTGSAVIAVSAAGENTIIVSSGANARLGVDDLEALEQLTPDDVVVITLEVPLDVVTRASELAERAGARFVLNLSPVVDLPAEVVRRAEPVVVNEHEAVELAARYDGLTSVLVTRGSDGSEWNGVFVPSASGIDVVDTTGAGDAYCGTLAYALARGDGAEEAMRAATAAAADVVGRAGAQ</sequence>
<keyword evidence="6 9" id="KW-0460">Magnesium</keyword>
<dbReference type="CDD" id="cd01174">
    <property type="entry name" value="ribokinase"/>
    <property type="match status" value="1"/>
</dbReference>
<dbReference type="STRING" id="123320.SAMN06309945_0589"/>
<feature type="binding site" evidence="9">
    <location>
        <position position="273"/>
    </location>
    <ligand>
        <name>K(+)</name>
        <dbReference type="ChEBI" id="CHEBI:29103"/>
    </ligand>
</feature>
<comment type="caution">
    <text evidence="9">Lacks conserved residue(s) required for the propagation of feature annotation.</text>
</comment>
<feature type="binding site" evidence="9">
    <location>
        <position position="194"/>
    </location>
    <ligand>
        <name>ATP</name>
        <dbReference type="ChEBI" id="CHEBI:30616"/>
    </ligand>
</feature>
<comment type="subcellular location">
    <subcellularLocation>
        <location evidence="9">Cytoplasm</location>
    </subcellularLocation>
</comment>
<keyword evidence="4 9" id="KW-0418">Kinase</keyword>
<organism evidence="11 12">
    <name type="scientific">Okibacterium fritillariae</name>
    <dbReference type="NCBI Taxonomy" id="123320"/>
    <lineage>
        <taxon>Bacteria</taxon>
        <taxon>Bacillati</taxon>
        <taxon>Actinomycetota</taxon>
        <taxon>Actinomycetes</taxon>
        <taxon>Micrococcales</taxon>
        <taxon>Microbacteriaceae</taxon>
        <taxon>Okibacterium</taxon>
    </lineage>
</organism>
<dbReference type="GO" id="GO:0046872">
    <property type="term" value="F:metal ion binding"/>
    <property type="evidence" value="ECO:0007669"/>
    <property type="project" value="UniProtKB-KW"/>
</dbReference>
<evidence type="ECO:0000256" key="2">
    <source>
        <dbReference type="ARBA" id="ARBA00022723"/>
    </source>
</evidence>
<evidence type="ECO:0000256" key="4">
    <source>
        <dbReference type="ARBA" id="ARBA00022777"/>
    </source>
</evidence>
<dbReference type="EMBL" id="FUZP01000001">
    <property type="protein sequence ID" value="SKC39919.1"/>
    <property type="molecule type" value="Genomic_DNA"/>
</dbReference>
<dbReference type="OrthoDB" id="9775849at2"/>
<feature type="binding site" evidence="9">
    <location>
        <begin position="11"/>
        <end position="13"/>
    </location>
    <ligand>
        <name>substrate</name>
    </ligand>
</feature>
<comment type="subunit">
    <text evidence="9">Homodimer.</text>
</comment>